<name>A0ABY4A199_9BURK</name>
<gene>
    <name evidence="2" type="ORF">INH39_22120</name>
</gene>
<accession>A0ABY4A199</accession>
<evidence type="ECO:0000256" key="1">
    <source>
        <dbReference type="SAM" id="SignalP"/>
    </source>
</evidence>
<organism evidence="2 3">
    <name type="scientific">Massilia violaceinigra</name>
    <dbReference type="NCBI Taxonomy" id="2045208"/>
    <lineage>
        <taxon>Bacteria</taxon>
        <taxon>Pseudomonadati</taxon>
        <taxon>Pseudomonadota</taxon>
        <taxon>Betaproteobacteria</taxon>
        <taxon>Burkholderiales</taxon>
        <taxon>Oxalobacteraceae</taxon>
        <taxon>Telluria group</taxon>
        <taxon>Massilia</taxon>
    </lineage>
</organism>
<keyword evidence="1" id="KW-0732">Signal</keyword>
<sequence>MTVTFLRPAMLMALLALLAQLPAAAISISPVVVIPPCPAAVVDASLAQLEKLMSEDPDARPYCYPEAIEKHGAQAVPMLLRLLQHGRHQVRIGAASGIAGLGAAAAPALPTLIAHHRRLIAELARQEAAQGGDGADQETRFLMQHVSRAIGGLQTVDASAAPYLESVFFDPHSTLDVRRASAAHVWGRDTPEHIRLRMTPVLLADETTFPDMRTELASFLSFATIDTTVILPQLRASLLMPRGHEMVRPYLVVQGAVAGIPHVLQLYADAAEGSAMRREIESQLREREALPEMDWQLSAAAHKPALLPTVVGLMMKTDIHSRRTMDYLATRLDIPSEVDGTLRIFISLRRPAPQAHPRMVALLLASGNDDLARRDLLLKALSATDGQATIPQPFLLAGLQHDLALNRRTKPGSGGRGTCLPGAVLAQSAPLPPAYLPMLQRAYADTAATYAPDCVRAVGDIIANSGSRSAVEFLYEQLFSKRYEELRRMLMQPLKNNVGLLLPRIGREIDGLHGERRDVVEALLRGPQASEFLAQYRARVVPGLLTLPWTETVDQDRAGLDETQAASDTPACARLAQVVKRVDTLGLTTPEVTTWLMRVYAGPCVLAHIRARKALAALREDEYGKRPMRVRQVDALLANTPPGLTRERLEQLRRLFDWTGYERRMNEMVPENLIEEN</sequence>
<protein>
    <recommendedName>
        <fullName evidence="4">HEAT repeat domain-containing protein</fullName>
    </recommendedName>
</protein>
<dbReference type="EMBL" id="CP063361">
    <property type="protein sequence ID" value="UOD28147.1"/>
    <property type="molecule type" value="Genomic_DNA"/>
</dbReference>
<dbReference type="Proteomes" id="UP000831532">
    <property type="component" value="Chromosome"/>
</dbReference>
<feature type="chain" id="PRO_5045385625" description="HEAT repeat domain-containing protein" evidence="1">
    <location>
        <begin position="26"/>
        <end position="677"/>
    </location>
</feature>
<feature type="signal peptide" evidence="1">
    <location>
        <begin position="1"/>
        <end position="25"/>
    </location>
</feature>
<evidence type="ECO:0000313" key="3">
    <source>
        <dbReference type="Proteomes" id="UP000831532"/>
    </source>
</evidence>
<keyword evidence="3" id="KW-1185">Reference proteome</keyword>
<dbReference type="RefSeq" id="WP_243489328.1">
    <property type="nucleotide sequence ID" value="NZ_CP063361.1"/>
</dbReference>
<evidence type="ECO:0000313" key="2">
    <source>
        <dbReference type="EMBL" id="UOD28147.1"/>
    </source>
</evidence>
<reference evidence="2 3" key="1">
    <citation type="submission" date="2020-10" db="EMBL/GenBank/DDBJ databases">
        <title>Genome analysis of Massilia species.</title>
        <authorList>
            <person name="Jung D.-H."/>
        </authorList>
    </citation>
    <scope>NUCLEOTIDE SEQUENCE [LARGE SCALE GENOMIC DNA]</scope>
    <source>
        <strain evidence="3">sipir</strain>
    </source>
</reference>
<proteinExistence type="predicted"/>
<evidence type="ECO:0008006" key="4">
    <source>
        <dbReference type="Google" id="ProtNLM"/>
    </source>
</evidence>